<evidence type="ECO:0000313" key="3">
    <source>
        <dbReference type="Proteomes" id="UP000000517"/>
    </source>
</evidence>
<dbReference type="eggNOG" id="ENOG502ZD35">
    <property type="taxonomic scope" value="Bacteria"/>
</dbReference>
<dbReference type="Proteomes" id="UP000000517">
    <property type="component" value="Chromosome"/>
</dbReference>
<dbReference type="STRING" id="59374.FSU_1826"/>
<organism evidence="2 3">
    <name type="scientific">Fibrobacter succinogenes (strain ATCC 19169 / S85)</name>
    <dbReference type="NCBI Taxonomy" id="59374"/>
    <lineage>
        <taxon>Bacteria</taxon>
        <taxon>Pseudomonadati</taxon>
        <taxon>Fibrobacterota</taxon>
        <taxon>Fibrobacteria</taxon>
        <taxon>Fibrobacterales</taxon>
        <taxon>Fibrobacteraceae</taxon>
        <taxon>Fibrobacter</taxon>
    </lineage>
</organism>
<sequence length="376" mass="43945">MVQITEQKLGEYADNNFEIDLNRFFTVCAGFSLGIEYDTPKGVIVGWNSTVWDEWDKEHRLLFASMATFMIYEQKSLFDEGEELLAKWHVVCGFPMFAPSLLRMDTAALVKATGLDIIYTSNFVGFSKIHHFFSQKFAEIYDRLRNSAIPAIYCGDHLSEPVFTRVRIRFEGEIWNMRYRRDSMWKTYDRENLSCPINYPLLYLRSGEFERDLHRYFGENGNVDDIYAIINLEYRFHDRFMNKKLPAGDNPIRNFMFTGMFAYLLVAAVTVEEVLDVDSATEFYRLSGWPWMSWSANCGLPDLPVKNLELAGLMPTKFEAEQFLTILGSVFYVMDSRCREIVNKNNILGHARDKFKRKLAERKERVFKEISDALLQ</sequence>
<evidence type="ECO:0000313" key="2">
    <source>
        <dbReference type="EMBL" id="ADL26042.1"/>
    </source>
</evidence>
<reference evidence="3" key="2">
    <citation type="submission" date="2010-08" db="EMBL/GenBank/DDBJ databases">
        <title>Complete sequence of Fibrobacter succinogenes subsp. succinogenes S85.</title>
        <authorList>
            <person name="Durkin A.S."/>
            <person name="Nelson K.E."/>
            <person name="Morrison M."/>
            <person name="Forsberg C.W."/>
            <person name="Wilson D.B."/>
            <person name="Russell J.B."/>
            <person name="Cann I.K.O."/>
            <person name="Mackie R.I."/>
            <person name="White B.A."/>
        </authorList>
    </citation>
    <scope>NUCLEOTIDE SEQUENCE [LARGE SCALE GENOMIC DNA]</scope>
    <source>
        <strain evidence="3">ATCC 19169 / S85</strain>
    </source>
</reference>
<dbReference type="KEGG" id="fsu:Fisuc_1360"/>
<evidence type="ECO:0000313" key="1">
    <source>
        <dbReference type="EMBL" id="ACX74958.1"/>
    </source>
</evidence>
<proteinExistence type="predicted"/>
<dbReference type="EMBL" id="CP001792">
    <property type="protein sequence ID" value="ACX74958.1"/>
    <property type="molecule type" value="Genomic_DNA"/>
</dbReference>
<dbReference type="EMBL" id="CP002158">
    <property type="protein sequence ID" value="ADL26042.1"/>
    <property type="molecule type" value="Genomic_DNA"/>
</dbReference>
<keyword evidence="4" id="KW-1185">Reference proteome</keyword>
<accession>C9RQX2</accession>
<evidence type="ECO:0000313" key="4">
    <source>
        <dbReference type="Proteomes" id="UP000001497"/>
    </source>
</evidence>
<dbReference type="Proteomes" id="UP000001497">
    <property type="component" value="Chromosome"/>
</dbReference>
<dbReference type="HOGENOM" id="CLU_735186_0_0_0"/>
<dbReference type="AlphaFoldDB" id="C9RQX2"/>
<reference evidence="1 4" key="1">
    <citation type="submission" date="2009-10" db="EMBL/GenBank/DDBJ databases">
        <title>Complete sequence of Fibrobacter succinogenes subsp. succinogenes S85.</title>
        <authorList>
            <consortium name="US DOE Joint Genome Institute"/>
            <person name="Lucas S."/>
            <person name="Copeland A."/>
            <person name="Lapidus A."/>
            <person name="Glavina del Rio T."/>
            <person name="Tice H."/>
            <person name="Bruce D."/>
            <person name="Goodwin L."/>
            <person name="Pitluck S."/>
            <person name="Chertkov O."/>
            <person name="Detter J.C."/>
            <person name="Han C."/>
            <person name="Tapia R."/>
            <person name="Larimer F."/>
            <person name="Land M."/>
            <person name="Hauser L."/>
            <person name="Kyrpides N."/>
            <person name="Mikhailova N."/>
            <person name="Weimer P.J."/>
            <person name="Stevenson D.M."/>
            <person name="Boyum J."/>
            <person name="Brumm P.I."/>
            <person name="Mead D."/>
        </authorList>
    </citation>
    <scope>NUCLEOTIDE SEQUENCE [LARGE SCALE GENOMIC DNA]</scope>
    <source>
        <strain evidence="4">ATCC 19169 / S85</strain>
        <strain evidence="1">S85</strain>
    </source>
</reference>
<dbReference type="RefSeq" id="WP_014546060.1">
    <property type="nucleotide sequence ID" value="NC_013410.1"/>
</dbReference>
<dbReference type="OrthoDB" id="9864264at2"/>
<name>C9RQX2_FIBSS</name>
<dbReference type="KEGG" id="fsc:FSU_1826"/>
<gene>
    <name evidence="1" type="ordered locus">Fisuc_1360</name>
    <name evidence="2" type="ordered locus">FSU_1826</name>
</gene>
<reference evidence="2" key="3">
    <citation type="submission" date="2010-08" db="EMBL/GenBank/DDBJ databases">
        <authorList>
            <person name="Durkin A.S."/>
            <person name="Nelson K.E."/>
            <person name="Morrison M."/>
            <person name="Forsberg C.W."/>
            <person name="Wilson D.B."/>
            <person name="Russell J.B."/>
            <person name="Cann I.K.O."/>
            <person name="Mackie R.I."/>
            <person name="White B.A."/>
        </authorList>
    </citation>
    <scope>NUCLEOTIDE SEQUENCE</scope>
    <source>
        <strain evidence="2">S85</strain>
    </source>
</reference>
<protein>
    <submittedName>
        <fullName evidence="2">Uncharacterized protein</fullName>
    </submittedName>
</protein>